<dbReference type="OrthoDB" id="9805206at2"/>
<keyword evidence="1" id="KW-0472">Membrane</keyword>
<evidence type="ECO:0000313" key="3">
    <source>
        <dbReference type="Proteomes" id="UP000717981"/>
    </source>
</evidence>
<keyword evidence="1" id="KW-0812">Transmembrane</keyword>
<protein>
    <recommendedName>
        <fullName evidence="4">DMT family protein</fullName>
    </recommendedName>
</protein>
<feature type="transmembrane region" description="Helical" evidence="1">
    <location>
        <begin position="6"/>
        <end position="26"/>
    </location>
</feature>
<keyword evidence="3" id="KW-1185">Reference proteome</keyword>
<sequence length="125" mass="13761">MPPVPLTAYLLPVLMLLASNVFMTFAWYGHLKFKHSPLLLAVLASWGIAFFEYMLMVPANRLGSSVYSVVQLKTIQEIITLVVFAGFSAWFLGQPLKWNHYAAFVLIVGAAFLMFYDGPAAAAAG</sequence>
<accession>A0A921P311</accession>
<feature type="transmembrane region" description="Helical" evidence="1">
    <location>
        <begin position="100"/>
        <end position="116"/>
    </location>
</feature>
<dbReference type="Pfam" id="PF04342">
    <property type="entry name" value="DMT_6"/>
    <property type="match status" value="1"/>
</dbReference>
<dbReference type="PIRSF" id="PIRSF021239">
    <property type="entry name" value="UCP021239"/>
    <property type="match status" value="1"/>
</dbReference>
<dbReference type="Proteomes" id="UP000717981">
    <property type="component" value="Unassembled WGS sequence"/>
</dbReference>
<evidence type="ECO:0000313" key="2">
    <source>
        <dbReference type="EMBL" id="KAF1690823.1"/>
    </source>
</evidence>
<keyword evidence="1" id="KW-1133">Transmembrane helix</keyword>
<dbReference type="RefSeq" id="WP_162123201.1">
    <property type="nucleotide sequence ID" value="NZ_PDWK01000002.1"/>
</dbReference>
<feature type="transmembrane region" description="Helical" evidence="1">
    <location>
        <begin position="38"/>
        <end position="55"/>
    </location>
</feature>
<reference evidence="2" key="1">
    <citation type="submission" date="2017-10" db="EMBL/GenBank/DDBJ databases">
        <title>Whole genome sequencing of members of genus Pseudoxanthomonas.</title>
        <authorList>
            <person name="Kumar S."/>
            <person name="Bansal K."/>
            <person name="Kaur A."/>
            <person name="Patil P."/>
            <person name="Sharma S."/>
            <person name="Patil P.B."/>
        </authorList>
    </citation>
    <scope>NUCLEOTIDE SEQUENCE</scope>
    <source>
        <strain evidence="2">DSM 22914</strain>
    </source>
</reference>
<dbReference type="PANTHER" id="PTHR38482">
    <property type="entry name" value="DMT FAMILY PROTEIN"/>
    <property type="match status" value="1"/>
</dbReference>
<comment type="caution">
    <text evidence="2">The sequence shown here is derived from an EMBL/GenBank/DDBJ whole genome shotgun (WGS) entry which is preliminary data.</text>
</comment>
<evidence type="ECO:0000256" key="1">
    <source>
        <dbReference type="SAM" id="Phobius"/>
    </source>
</evidence>
<dbReference type="AlphaFoldDB" id="A0A921P311"/>
<dbReference type="PANTHER" id="PTHR38482:SF1">
    <property type="entry name" value="DMT FAMILY PROTEIN"/>
    <property type="match status" value="1"/>
</dbReference>
<gene>
    <name evidence="2" type="ORF">CR938_00930</name>
</gene>
<proteinExistence type="predicted"/>
<dbReference type="EMBL" id="PDWK01000002">
    <property type="protein sequence ID" value="KAF1690823.1"/>
    <property type="molecule type" value="Genomic_DNA"/>
</dbReference>
<name>A0A921P311_9GAMM</name>
<organism evidence="2 3">
    <name type="scientific">Pseudoxanthomonas taiwanensis</name>
    <dbReference type="NCBI Taxonomy" id="176598"/>
    <lineage>
        <taxon>Bacteria</taxon>
        <taxon>Pseudomonadati</taxon>
        <taxon>Pseudomonadota</taxon>
        <taxon>Gammaproteobacteria</taxon>
        <taxon>Lysobacterales</taxon>
        <taxon>Lysobacteraceae</taxon>
        <taxon>Pseudoxanthomonas</taxon>
    </lineage>
</organism>
<evidence type="ECO:0008006" key="4">
    <source>
        <dbReference type="Google" id="ProtNLM"/>
    </source>
</evidence>
<dbReference type="InterPro" id="IPR007437">
    <property type="entry name" value="DUF486"/>
</dbReference>
<feature type="transmembrane region" description="Helical" evidence="1">
    <location>
        <begin position="75"/>
        <end position="93"/>
    </location>
</feature>